<reference evidence="1" key="1">
    <citation type="submission" date="2021-03" db="EMBL/GenBank/DDBJ databases">
        <title>Acanthopleuribacteraceae sp. M133.</title>
        <authorList>
            <person name="Wang G."/>
        </authorList>
    </citation>
    <scope>NUCLEOTIDE SEQUENCE</scope>
    <source>
        <strain evidence="1">M133</strain>
    </source>
</reference>
<evidence type="ECO:0000313" key="2">
    <source>
        <dbReference type="Proteomes" id="UP000663929"/>
    </source>
</evidence>
<organism evidence="1 2">
    <name type="scientific">Sulfidibacter corallicola</name>
    <dbReference type="NCBI Taxonomy" id="2818388"/>
    <lineage>
        <taxon>Bacteria</taxon>
        <taxon>Pseudomonadati</taxon>
        <taxon>Acidobacteriota</taxon>
        <taxon>Holophagae</taxon>
        <taxon>Acanthopleuribacterales</taxon>
        <taxon>Acanthopleuribacteraceae</taxon>
        <taxon>Sulfidibacter</taxon>
    </lineage>
</organism>
<dbReference type="Proteomes" id="UP000663929">
    <property type="component" value="Chromosome"/>
</dbReference>
<protein>
    <submittedName>
        <fullName evidence="1">Uncharacterized protein</fullName>
    </submittedName>
</protein>
<keyword evidence="2" id="KW-1185">Reference proteome</keyword>
<accession>A0A8A4TM92</accession>
<name>A0A8A4TM92_SULCO</name>
<dbReference type="KEGG" id="scor:J3U87_33805"/>
<proteinExistence type="predicted"/>
<sequence>MKIALFKEFSQTVVEPRFPIESGYLHALDRPLRLSTGFGEAARLINQLVIIMTNRRGSLLDYWVSKTKKG</sequence>
<dbReference type="RefSeq" id="WP_237380406.1">
    <property type="nucleotide sequence ID" value="NZ_CP071793.1"/>
</dbReference>
<dbReference type="AlphaFoldDB" id="A0A8A4TM92"/>
<gene>
    <name evidence="1" type="ORF">J3U87_33805</name>
</gene>
<evidence type="ECO:0000313" key="1">
    <source>
        <dbReference type="EMBL" id="QTD50587.1"/>
    </source>
</evidence>
<dbReference type="EMBL" id="CP071793">
    <property type="protein sequence ID" value="QTD50587.1"/>
    <property type="molecule type" value="Genomic_DNA"/>
</dbReference>